<protein>
    <submittedName>
        <fullName evidence="1">Pyridoxamine 5'-phosphate oxidase-domain-containing protein</fullName>
    </submittedName>
</protein>
<name>A0ACC0UN08_9AGAM</name>
<reference evidence="1" key="1">
    <citation type="submission" date="2021-03" db="EMBL/GenBank/DDBJ databases">
        <title>Evolutionary priming and transition to the ectomycorrhizal habit in an iconic lineage of mushroom-forming fungi: is preadaptation a requirement?</title>
        <authorList>
            <consortium name="DOE Joint Genome Institute"/>
            <person name="Looney B.P."/>
            <person name="Miyauchi S."/>
            <person name="Morin E."/>
            <person name="Drula E."/>
            <person name="Courty P.E."/>
            <person name="Chicoki N."/>
            <person name="Fauchery L."/>
            <person name="Kohler A."/>
            <person name="Kuo A."/>
            <person name="LaButti K."/>
            <person name="Pangilinan J."/>
            <person name="Lipzen A."/>
            <person name="Riley R."/>
            <person name="Andreopoulos W."/>
            <person name="He G."/>
            <person name="Johnson J."/>
            <person name="Barry K.W."/>
            <person name="Grigoriev I.V."/>
            <person name="Nagy L."/>
            <person name="Hibbett D."/>
            <person name="Henrissat B."/>
            <person name="Matheny P.B."/>
            <person name="Labbe J."/>
            <person name="Martin A.F."/>
        </authorList>
    </citation>
    <scope>NUCLEOTIDE SEQUENCE</scope>
    <source>
        <strain evidence="1">BPL698</strain>
    </source>
</reference>
<keyword evidence="2" id="KW-1185">Reference proteome</keyword>
<comment type="caution">
    <text evidence="1">The sequence shown here is derived from an EMBL/GenBank/DDBJ whole genome shotgun (WGS) entry which is preliminary data.</text>
</comment>
<evidence type="ECO:0000313" key="1">
    <source>
        <dbReference type="EMBL" id="KAI9513095.1"/>
    </source>
</evidence>
<dbReference type="EMBL" id="JAGFNK010000003">
    <property type="protein sequence ID" value="KAI9513095.1"/>
    <property type="molecule type" value="Genomic_DNA"/>
</dbReference>
<evidence type="ECO:0000313" key="2">
    <source>
        <dbReference type="Proteomes" id="UP001207468"/>
    </source>
</evidence>
<accession>A0ACC0UN08</accession>
<sequence length="234" mass="26355">MSRAPRWFTRLEQAVTQNENSSLFQLATVDEAGRPHVRSQIHRAFLMPPSNPAHPLLITSTDVRTRKIEQIANADTVELAWWISATEDQFRVSGRARVFAAPGRPGHSLPPHRAAPDCAGIKALEALGFDWEQQRRALFDAVSERMRATWCRPAPGSVLEGGCDEANDWPVKVPKPSEAKTEKEKALAELALSNYAIIVIEPFYVDWLQMSIVPNCRTFFTLEGEHWKEEMVVP</sequence>
<gene>
    <name evidence="1" type="ORF">F5148DRAFT_1158678</name>
</gene>
<organism evidence="1 2">
    <name type="scientific">Russula earlei</name>
    <dbReference type="NCBI Taxonomy" id="71964"/>
    <lineage>
        <taxon>Eukaryota</taxon>
        <taxon>Fungi</taxon>
        <taxon>Dikarya</taxon>
        <taxon>Basidiomycota</taxon>
        <taxon>Agaricomycotina</taxon>
        <taxon>Agaricomycetes</taxon>
        <taxon>Russulales</taxon>
        <taxon>Russulaceae</taxon>
        <taxon>Russula</taxon>
    </lineage>
</organism>
<dbReference type="Proteomes" id="UP001207468">
    <property type="component" value="Unassembled WGS sequence"/>
</dbReference>
<proteinExistence type="predicted"/>